<feature type="domain" description="N-terminal" evidence="1">
    <location>
        <begin position="9"/>
        <end position="131"/>
    </location>
</feature>
<dbReference type="InterPro" id="IPR013610">
    <property type="entry name" value="ArdC_N"/>
</dbReference>
<gene>
    <name evidence="4" type="ORF">G4D54_16915</name>
    <name evidence="3" type="ORF">MKC95_15300</name>
</gene>
<organism evidence="3 6">
    <name type="scientific">Clostridium innocuum</name>
    <dbReference type="NCBI Taxonomy" id="1522"/>
    <lineage>
        <taxon>Bacteria</taxon>
        <taxon>Bacillati</taxon>
        <taxon>Bacillota</taxon>
        <taxon>Clostridia</taxon>
        <taxon>Eubacteriales</taxon>
        <taxon>Clostridiaceae</taxon>
        <taxon>Clostridium</taxon>
    </lineage>
</organism>
<dbReference type="Pfam" id="PF08401">
    <property type="entry name" value="ArdcN"/>
    <property type="match status" value="1"/>
</dbReference>
<dbReference type="Proteomes" id="UP000503330">
    <property type="component" value="Chromosome"/>
</dbReference>
<dbReference type="InterPro" id="IPR041459">
    <property type="entry name" value="MPTase-PolyVal"/>
</dbReference>
<evidence type="ECO:0000313" key="4">
    <source>
        <dbReference type="EMBL" id="QJA04003.1"/>
    </source>
</evidence>
<dbReference type="AlphaFoldDB" id="A0AAP2UPK2"/>
<dbReference type="Pfam" id="PF18818">
    <property type="entry name" value="MPTase-PolyVal"/>
    <property type="match status" value="1"/>
</dbReference>
<dbReference type="Proteomes" id="UP001203972">
    <property type="component" value="Unassembled WGS sequence"/>
</dbReference>
<evidence type="ECO:0000259" key="1">
    <source>
        <dbReference type="Pfam" id="PF08401"/>
    </source>
</evidence>
<name>A0AAP2UPK2_CLOIN</name>
<accession>A0AAP2UPK2</accession>
<evidence type="ECO:0000313" key="5">
    <source>
        <dbReference type="Proteomes" id="UP000503330"/>
    </source>
</evidence>
<evidence type="ECO:0000313" key="6">
    <source>
        <dbReference type="Proteomes" id="UP001203972"/>
    </source>
</evidence>
<protein>
    <submittedName>
        <fullName evidence="4">DUF1738 domain-containing protein</fullName>
    </submittedName>
    <submittedName>
        <fullName evidence="3">SsDNA-binding domain-containing protein</fullName>
    </submittedName>
</protein>
<feature type="domain" description="Polyvalent protein metallopeptidase" evidence="2">
    <location>
        <begin position="156"/>
        <end position="279"/>
    </location>
</feature>
<evidence type="ECO:0000259" key="2">
    <source>
        <dbReference type="Pfam" id="PF18818"/>
    </source>
</evidence>
<dbReference type="EMBL" id="JAKTMA010000028">
    <property type="protein sequence ID" value="MCR0234139.1"/>
    <property type="molecule type" value="Genomic_DNA"/>
</dbReference>
<dbReference type="EMBL" id="CP048838">
    <property type="protein sequence ID" value="QJA04003.1"/>
    <property type="molecule type" value="Genomic_DNA"/>
</dbReference>
<dbReference type="GO" id="GO:0003697">
    <property type="term" value="F:single-stranded DNA binding"/>
    <property type="evidence" value="ECO:0007669"/>
    <property type="project" value="InterPro"/>
</dbReference>
<dbReference type="GeneID" id="61927254"/>
<reference evidence="4 5" key="1">
    <citation type="submission" date="2020-02" db="EMBL/GenBank/DDBJ databases">
        <authorList>
            <person name="Kociolek L.K."/>
            <person name="Ozer E.A."/>
        </authorList>
    </citation>
    <scope>NUCLEOTIDE SEQUENCE [LARGE SCALE GENOMIC DNA]</scope>
    <source>
        <strain evidence="4 5">ATCC 14501</strain>
    </source>
</reference>
<proteinExistence type="predicted"/>
<evidence type="ECO:0000313" key="3">
    <source>
        <dbReference type="EMBL" id="MCR0234139.1"/>
    </source>
</evidence>
<dbReference type="Pfam" id="PF07275">
    <property type="entry name" value="ArdA"/>
    <property type="match status" value="1"/>
</dbReference>
<reference evidence="3" key="2">
    <citation type="journal article" date="2022" name="Clin. Infect. Dis.">
        <title>Association between Clostridium innocuum and antibiotic-associated diarrhea in adults and children: A cross-sectional study and comparative genomics analysis.</title>
        <authorList>
            <person name="Cherny K.E."/>
            <person name="Muscat E.B."/>
            <person name="Balaji A."/>
            <person name="Mukherjee J."/>
            <person name="Ozer E.A."/>
            <person name="Angarone M.P."/>
            <person name="Hauser A.R."/>
            <person name="Sichel J.S."/>
            <person name="Amponsah E."/>
            <person name="Kociolek L.K."/>
        </authorList>
    </citation>
    <scope>NUCLEOTIDE SEQUENCE</scope>
    <source>
        <strain evidence="3">NU1-AC-029v</strain>
    </source>
</reference>
<dbReference type="InterPro" id="IPR009899">
    <property type="entry name" value="ArdA"/>
</dbReference>
<sequence>MNDMLNAARRRLIAEYLTALRSDTIPWQKPWKTRAPRNAVTGRAYKGINHLLLDHIANENGWQDPRWCTFLQAKEQGWRIYKGEHAVPVEYWFIIHTEEHRTYSWEEYHTAIENGADEHDFRLRTKISHVFNAAQLDGIAPYLSEEIEINKNAFIDGLIENMEVDYVEIGDRACYVPAEDKVMVPPKEAFLHTYAYHSTRLHELCHASGHEKRLARDLSGVFGSEAYAKEELRAEIGSSFLMQDLGLSYDDRHSQQHMAYVQNWISVLEKDPNELFRAIRDAEEITGYIKKVGGYEQFIEMGDVRGPELSVEAQDPIFSIALHRLADDAEVWLDLPAGDKEIEDTMRSLGIAKTEEGGWYREAFDIPNHDGYPFYRIDPHEDIMTLNVLAKQLSMLNERQLAGLICYADTKDIFQNEALTILSLHADDIPYFTYDHELMQSDVINDISLEERYGMTKAIDTGLMKKLDELQIITYFDFKSYGYGDICNGRVTLYEEGFIDDTIRVSLPETFTEAQVMITDAYEHRYSIAGTDPVSAERLCADIDKLIHRYPDIRNLHYDLSSDHMSFLYEDRSVDVSLSDILERKNGFEQFLVLQPGETNEGCLERSYRKLVAMSDLLEEEQELFLERKEDIRIAGISI</sequence>
<dbReference type="RefSeq" id="WP_002611171.1">
    <property type="nucleotide sequence ID" value="NZ_BAAACC010000004.1"/>
</dbReference>